<dbReference type="OrthoDB" id="9797653at2"/>
<dbReference type="GO" id="GO:0016853">
    <property type="term" value="F:isomerase activity"/>
    <property type="evidence" value="ECO:0007669"/>
    <property type="project" value="UniProtKB-KW"/>
</dbReference>
<dbReference type="Proteomes" id="UP000255355">
    <property type="component" value="Unassembled WGS sequence"/>
</dbReference>
<dbReference type="Pfam" id="PF02515">
    <property type="entry name" value="CoA_transf_3"/>
    <property type="match status" value="1"/>
</dbReference>
<keyword evidence="1" id="KW-0413">Isomerase</keyword>
<accession>A0A370HKA5</accession>
<name>A0A370HKA5_9NOCA</name>
<dbReference type="SUPFAM" id="SSF89796">
    <property type="entry name" value="CoA-transferase family III (CaiB/BaiF)"/>
    <property type="match status" value="1"/>
</dbReference>
<gene>
    <name evidence="1" type="ORF">DFR68_101786</name>
</gene>
<evidence type="ECO:0000313" key="1">
    <source>
        <dbReference type="EMBL" id="RDI55949.1"/>
    </source>
</evidence>
<organism evidence="1 2">
    <name type="scientific">Nocardia mexicana</name>
    <dbReference type="NCBI Taxonomy" id="279262"/>
    <lineage>
        <taxon>Bacteria</taxon>
        <taxon>Bacillati</taxon>
        <taxon>Actinomycetota</taxon>
        <taxon>Actinomycetes</taxon>
        <taxon>Mycobacteriales</taxon>
        <taxon>Nocardiaceae</taxon>
        <taxon>Nocardia</taxon>
    </lineage>
</organism>
<dbReference type="Gene3D" id="3.30.1540.10">
    <property type="entry name" value="formyl-coa transferase, domain 3"/>
    <property type="match status" value="1"/>
</dbReference>
<dbReference type="InterPro" id="IPR044855">
    <property type="entry name" value="CoA-Trfase_III_dom3_sf"/>
</dbReference>
<dbReference type="EMBL" id="QQAZ01000001">
    <property type="protein sequence ID" value="RDI55949.1"/>
    <property type="molecule type" value="Genomic_DNA"/>
</dbReference>
<dbReference type="InterPro" id="IPR050509">
    <property type="entry name" value="CoA-transferase_III"/>
</dbReference>
<dbReference type="AlphaFoldDB" id="A0A370HKA5"/>
<keyword evidence="2" id="KW-1185">Reference proteome</keyword>
<proteinExistence type="predicted"/>
<protein>
    <submittedName>
        <fullName evidence="1">2-methylfumaryl-CoA isomerase</fullName>
    </submittedName>
</protein>
<sequence>MTITRPDSTIDDSTRRPLAGLRVLEFASFVAGPSGGMTLGQLGADVIRVDPIGGAADYNRWPLSQRTGRSLYWTALNKGKRSIAVDLRSPEGRELVIALATGAGPDAGIVVDNNVGRPWLSYEALTERRADLIQVHIDGYADGRAAVDYTVNPDAGVADMTGPIESAAPVNHVLPAWDLLAGMTATTGLLAALHRRTRDGVGSFIRIALADVAFSTLANLGWLAEADELGSSRARHGNQVYGSYGADFATADGSRVMVVALTVRHWDALRTVTGTGKVFDALEETLGADFRTEADRYSYREIITATLRPWFAARPLADIDRTLSDAGVLWSRFRTVHEVAATFREQGAPAIFGEVEQPGVGRVLSTRSPLRIGAEYGDFAIAPGLGEHTDQVLTEILGLGDAELGRLHDAGIIDGTV</sequence>
<dbReference type="STRING" id="1210089.GCA_001613165_01928"/>
<reference evidence="1 2" key="1">
    <citation type="submission" date="2018-07" db="EMBL/GenBank/DDBJ databases">
        <title>Genomic Encyclopedia of Type Strains, Phase IV (KMG-IV): sequencing the most valuable type-strain genomes for metagenomic binning, comparative biology and taxonomic classification.</title>
        <authorList>
            <person name="Goeker M."/>
        </authorList>
    </citation>
    <scope>NUCLEOTIDE SEQUENCE [LARGE SCALE GENOMIC DNA]</scope>
    <source>
        <strain evidence="1 2">DSM 44952</strain>
    </source>
</reference>
<dbReference type="RefSeq" id="WP_068016702.1">
    <property type="nucleotide sequence ID" value="NZ_QQAZ01000001.1"/>
</dbReference>
<dbReference type="PANTHER" id="PTHR48228">
    <property type="entry name" value="SUCCINYL-COA--D-CITRAMALATE COA-TRANSFERASE"/>
    <property type="match status" value="1"/>
</dbReference>
<dbReference type="PANTHER" id="PTHR48228:SF5">
    <property type="entry name" value="ALPHA-METHYLACYL-COA RACEMASE"/>
    <property type="match status" value="1"/>
</dbReference>
<dbReference type="InterPro" id="IPR003673">
    <property type="entry name" value="CoA-Trfase_fam_III"/>
</dbReference>
<comment type="caution">
    <text evidence="1">The sequence shown here is derived from an EMBL/GenBank/DDBJ whole genome shotgun (WGS) entry which is preliminary data.</text>
</comment>
<dbReference type="InterPro" id="IPR023606">
    <property type="entry name" value="CoA-Trfase_III_dom_1_sf"/>
</dbReference>
<dbReference type="Gene3D" id="3.40.50.10540">
    <property type="entry name" value="Crotonobetainyl-coa:carnitine coa-transferase, domain 1"/>
    <property type="match status" value="1"/>
</dbReference>
<evidence type="ECO:0000313" key="2">
    <source>
        <dbReference type="Proteomes" id="UP000255355"/>
    </source>
</evidence>